<evidence type="ECO:0000256" key="2">
    <source>
        <dbReference type="ARBA" id="ARBA00023015"/>
    </source>
</evidence>
<dbReference type="Proteomes" id="UP001188597">
    <property type="component" value="Unassembled WGS sequence"/>
</dbReference>
<accession>A0AA88WL51</accession>
<feature type="domain" description="Response regulatory" evidence="6">
    <location>
        <begin position="1"/>
        <end position="95"/>
    </location>
</feature>
<evidence type="ECO:0000313" key="8">
    <source>
        <dbReference type="Proteomes" id="UP001188597"/>
    </source>
</evidence>
<dbReference type="SUPFAM" id="SSF52172">
    <property type="entry name" value="CheY-like"/>
    <property type="match status" value="1"/>
</dbReference>
<dbReference type="PANTHER" id="PTHR43874:SF7">
    <property type="entry name" value="TWO-COMPONENT RESPONSE REGULATOR ARR10"/>
    <property type="match status" value="1"/>
</dbReference>
<dbReference type="GO" id="GO:0000160">
    <property type="term" value="P:phosphorelay signal transduction system"/>
    <property type="evidence" value="ECO:0007669"/>
    <property type="project" value="UniProtKB-KW"/>
</dbReference>
<feature type="modified residue" description="4-aspartylphosphate" evidence="4">
    <location>
        <position position="32"/>
    </location>
</feature>
<keyword evidence="5" id="KW-0472">Membrane</keyword>
<organism evidence="7 8">
    <name type="scientific">Escallonia herrerae</name>
    <dbReference type="NCBI Taxonomy" id="1293975"/>
    <lineage>
        <taxon>Eukaryota</taxon>
        <taxon>Viridiplantae</taxon>
        <taxon>Streptophyta</taxon>
        <taxon>Embryophyta</taxon>
        <taxon>Tracheophyta</taxon>
        <taxon>Spermatophyta</taxon>
        <taxon>Magnoliopsida</taxon>
        <taxon>eudicotyledons</taxon>
        <taxon>Gunneridae</taxon>
        <taxon>Pentapetalae</taxon>
        <taxon>asterids</taxon>
        <taxon>campanulids</taxon>
        <taxon>Escalloniales</taxon>
        <taxon>Escalloniaceae</taxon>
        <taxon>Escallonia</taxon>
    </lineage>
</organism>
<dbReference type="GO" id="GO:0009736">
    <property type="term" value="P:cytokinin-activated signaling pathway"/>
    <property type="evidence" value="ECO:0007669"/>
    <property type="project" value="InterPro"/>
</dbReference>
<keyword evidence="5" id="KW-0812">Transmembrane</keyword>
<dbReference type="InterPro" id="IPR045279">
    <property type="entry name" value="ARR-like"/>
</dbReference>
<proteinExistence type="predicted"/>
<dbReference type="Pfam" id="PF00072">
    <property type="entry name" value="Response_reg"/>
    <property type="match status" value="1"/>
</dbReference>
<keyword evidence="3" id="KW-0804">Transcription</keyword>
<evidence type="ECO:0000313" key="7">
    <source>
        <dbReference type="EMBL" id="KAK3029227.1"/>
    </source>
</evidence>
<evidence type="ECO:0000256" key="4">
    <source>
        <dbReference type="PROSITE-ProRule" id="PRU00169"/>
    </source>
</evidence>
<keyword evidence="4" id="KW-0597">Phosphoprotein</keyword>
<dbReference type="AlphaFoldDB" id="A0AA88WL51"/>
<reference evidence="7" key="1">
    <citation type="submission" date="2022-12" db="EMBL/GenBank/DDBJ databases">
        <title>Draft genome assemblies for two species of Escallonia (Escalloniales).</title>
        <authorList>
            <person name="Chanderbali A."/>
            <person name="Dervinis C."/>
            <person name="Anghel I."/>
            <person name="Soltis D."/>
            <person name="Soltis P."/>
            <person name="Zapata F."/>
        </authorList>
    </citation>
    <scope>NUCLEOTIDE SEQUENCE</scope>
    <source>
        <strain evidence="7">UCBG64.0493</strain>
        <tissue evidence="7">Leaf</tissue>
    </source>
</reference>
<comment type="caution">
    <text evidence="7">The sequence shown here is derived from an EMBL/GenBank/DDBJ whole genome shotgun (WGS) entry which is preliminary data.</text>
</comment>
<dbReference type="PROSITE" id="PS50110">
    <property type="entry name" value="RESPONSE_REGULATORY"/>
    <property type="match status" value="1"/>
</dbReference>
<keyword evidence="5" id="KW-1133">Transmembrane helix</keyword>
<gene>
    <name evidence="7" type="ORF">RJ639_039307</name>
</gene>
<evidence type="ECO:0000259" key="6">
    <source>
        <dbReference type="PROSITE" id="PS50110"/>
    </source>
</evidence>
<evidence type="ECO:0000256" key="5">
    <source>
        <dbReference type="SAM" id="Phobius"/>
    </source>
</evidence>
<dbReference type="Gene3D" id="3.40.50.2300">
    <property type="match status" value="1"/>
</dbReference>
<protein>
    <recommendedName>
        <fullName evidence="6">Response regulatory domain-containing protein</fullName>
    </recommendedName>
</protein>
<feature type="transmembrane region" description="Helical" evidence="5">
    <location>
        <begin position="103"/>
        <end position="131"/>
    </location>
</feature>
<dbReference type="InterPro" id="IPR001789">
    <property type="entry name" value="Sig_transdc_resp-reg_receiver"/>
</dbReference>
<evidence type="ECO:0000256" key="3">
    <source>
        <dbReference type="ARBA" id="ARBA00023163"/>
    </source>
</evidence>
<sequence length="223" mass="25059">MALVHLTVAESTTTALLILSERKDDIDVVIVDNDMPNLDVLTLLWLAANMELLAILMSANVDDRMISRAIESGAFRMMEKPVTEEALNIYWNHHNLLHIPIPLLLLLLLVLVIAPVIITVIATTIIIIILIRGHEKINLPHEATRKGQSENERGPYGKLYHAQPFFLLQRHNLLFGQTNPPLFLGEISKEKYPAANIKWRDIFSTILAKVGSENDCDSSSKNN</sequence>
<dbReference type="PANTHER" id="PTHR43874">
    <property type="entry name" value="TWO-COMPONENT RESPONSE REGULATOR"/>
    <property type="match status" value="1"/>
</dbReference>
<keyword evidence="2" id="KW-0805">Transcription regulation</keyword>
<keyword evidence="1" id="KW-0902">Two-component regulatory system</keyword>
<keyword evidence="8" id="KW-1185">Reference proteome</keyword>
<evidence type="ECO:0000256" key="1">
    <source>
        <dbReference type="ARBA" id="ARBA00023012"/>
    </source>
</evidence>
<dbReference type="EMBL" id="JAVXUP010000389">
    <property type="protein sequence ID" value="KAK3029227.1"/>
    <property type="molecule type" value="Genomic_DNA"/>
</dbReference>
<dbReference type="InterPro" id="IPR011006">
    <property type="entry name" value="CheY-like_superfamily"/>
</dbReference>
<name>A0AA88WL51_9ASTE</name>